<dbReference type="InterPro" id="IPR036188">
    <property type="entry name" value="FAD/NAD-bd_sf"/>
</dbReference>
<evidence type="ECO:0000256" key="1">
    <source>
        <dbReference type="SAM" id="SignalP"/>
    </source>
</evidence>
<proteinExistence type="predicted"/>
<organism evidence="2">
    <name type="scientific">Phaeomonas parva</name>
    <dbReference type="NCBI Taxonomy" id="124430"/>
    <lineage>
        <taxon>Eukaryota</taxon>
        <taxon>Sar</taxon>
        <taxon>Stramenopiles</taxon>
        <taxon>Ochrophyta</taxon>
        <taxon>Pinguiophyceae</taxon>
        <taxon>Pinguiochrysidales</taxon>
        <taxon>Pinguiochrysidaceae</taxon>
        <taxon>Phaeomonas</taxon>
    </lineage>
</organism>
<sequence>MRAVAAAALLLGAASAFSPAARPVSPLRSAARPAGRGQSLLRPREPQPLRATIVAGDLDKELSPIDKDASDPLPTEPVDVVIIGAGLGGLCAGSLLAHYGYKVHVVEAHYHAGGVAHGFERRAKGGGRYLFDAGPSFWAGCGGEGLANPLAIVLNVIGEADSVKWAQYDGWHMYQGDDHWYYKMGSDGLADEMARRGDTEGIAALRRFQEVCAPVCEGAEGLPAFAVRSGWSAAVPLLGKYFPALIKSGMVSQYLTGPASDLMEKAGIERGTFLWNFLDLLSFALSGQPAEGTLGAATAYTMGDLFKDDALIDYPIGGGASVVDALVRGIRKHPGCGVTLKRRVSRISLDDAGRANGIVVAPKNSRPLIDELASMGEKAKTATEEDGAVFIKANRCVLSNADIWATTKLLPGNEGAAKIAGETPKTPSFVHLHLGIDATGLEDVVKDIHHTFVPDMSAPVDGTDNCVLASIPTVLDPGLAPPGKHVVHAYTAGCSDYEDFEKFDRNSEEYKKYRAERVEVLWTCLEKVIPDIRDRAEIIMEGTPLTHERYNRRTRGTYGPGWLPGDGFPGPDTLGVPGLLQCGDSTFPGIGIPAVAASGTIAANSIASIGEHWELLSKLQKEGVLP</sequence>
<feature type="signal peptide" evidence="1">
    <location>
        <begin position="1"/>
        <end position="16"/>
    </location>
</feature>
<evidence type="ECO:0000313" key="2">
    <source>
        <dbReference type="EMBL" id="CAD9253144.1"/>
    </source>
</evidence>
<protein>
    <recommendedName>
        <fullName evidence="3">Amine oxidase domain-containing protein</fullName>
    </recommendedName>
</protein>
<dbReference type="GO" id="GO:0016116">
    <property type="term" value="P:carotenoid metabolic process"/>
    <property type="evidence" value="ECO:0007669"/>
    <property type="project" value="InterPro"/>
</dbReference>
<feature type="chain" id="PRO_5031488055" description="Amine oxidase domain-containing protein" evidence="1">
    <location>
        <begin position="17"/>
        <end position="626"/>
    </location>
</feature>
<dbReference type="AlphaFoldDB" id="A0A7S1U2N9"/>
<reference evidence="2" key="1">
    <citation type="submission" date="2021-01" db="EMBL/GenBank/DDBJ databases">
        <authorList>
            <person name="Corre E."/>
            <person name="Pelletier E."/>
            <person name="Niang G."/>
            <person name="Scheremetjew M."/>
            <person name="Finn R."/>
            <person name="Kale V."/>
            <person name="Holt S."/>
            <person name="Cochrane G."/>
            <person name="Meng A."/>
            <person name="Brown T."/>
            <person name="Cohen L."/>
        </authorList>
    </citation>
    <scope>NUCLEOTIDE SEQUENCE</scope>
    <source>
        <strain evidence="2">CCMP2877</strain>
    </source>
</reference>
<accession>A0A7S1U2N9</accession>
<dbReference type="Pfam" id="PF13450">
    <property type="entry name" value="NAD_binding_8"/>
    <property type="match status" value="1"/>
</dbReference>
<dbReference type="InterPro" id="IPR045892">
    <property type="entry name" value="CrtISO-like"/>
</dbReference>
<dbReference type="EMBL" id="HBGJ01018042">
    <property type="protein sequence ID" value="CAD9253144.1"/>
    <property type="molecule type" value="Transcribed_RNA"/>
</dbReference>
<dbReference type="PANTHER" id="PTHR46313:SF3">
    <property type="entry name" value="PROLYCOPENE ISOMERASE, CHLOROPLASTIC"/>
    <property type="match status" value="1"/>
</dbReference>
<dbReference type="SUPFAM" id="SSF51905">
    <property type="entry name" value="FAD/NAD(P)-binding domain"/>
    <property type="match status" value="1"/>
</dbReference>
<keyword evidence="1" id="KW-0732">Signal</keyword>
<gene>
    <name evidence="2" type="ORF">PPAR1163_LOCUS11511</name>
</gene>
<name>A0A7S1U2N9_9STRA</name>
<dbReference type="PANTHER" id="PTHR46313">
    <property type="match status" value="1"/>
</dbReference>
<evidence type="ECO:0008006" key="3">
    <source>
        <dbReference type="Google" id="ProtNLM"/>
    </source>
</evidence>
<dbReference type="Gene3D" id="3.50.50.60">
    <property type="entry name" value="FAD/NAD(P)-binding domain"/>
    <property type="match status" value="1"/>
</dbReference>